<name>A0AA40UYZ1_9BURK</name>
<accession>A0AA40UYZ1</accession>
<dbReference type="EMBL" id="LNJU01000001">
    <property type="protein sequence ID" value="KWZ61074.1"/>
    <property type="molecule type" value="Genomic_DNA"/>
</dbReference>
<evidence type="ECO:0000313" key="2">
    <source>
        <dbReference type="EMBL" id="KWZ61074.1"/>
    </source>
</evidence>
<gene>
    <name evidence="2" type="ORF">WK57_11225</name>
</gene>
<evidence type="ECO:0000313" key="3">
    <source>
        <dbReference type="Proteomes" id="UP000070119"/>
    </source>
</evidence>
<reference evidence="2 3" key="1">
    <citation type="submission" date="2015-11" db="EMBL/GenBank/DDBJ databases">
        <authorList>
            <person name="Sahl J."/>
            <person name="Wagner D."/>
            <person name="Keim P."/>
        </authorList>
    </citation>
    <scope>NUCLEOTIDE SEQUENCE [LARGE SCALE GENOMIC DNA]</scope>
    <source>
        <strain evidence="2 3">MSMB1157</strain>
    </source>
</reference>
<evidence type="ECO:0000256" key="1">
    <source>
        <dbReference type="SAM" id="MobiDB-lite"/>
    </source>
</evidence>
<organism evidence="2 3">
    <name type="scientific">Burkholderia ubonensis</name>
    <dbReference type="NCBI Taxonomy" id="101571"/>
    <lineage>
        <taxon>Bacteria</taxon>
        <taxon>Pseudomonadati</taxon>
        <taxon>Pseudomonadota</taxon>
        <taxon>Betaproteobacteria</taxon>
        <taxon>Burkholderiales</taxon>
        <taxon>Burkholderiaceae</taxon>
        <taxon>Burkholderia</taxon>
        <taxon>Burkholderia cepacia complex</taxon>
    </lineage>
</organism>
<protein>
    <submittedName>
        <fullName evidence="2">Uncharacterized protein</fullName>
    </submittedName>
</protein>
<dbReference type="AlphaFoldDB" id="A0AA40UYZ1"/>
<comment type="caution">
    <text evidence="2">The sequence shown here is derived from an EMBL/GenBank/DDBJ whole genome shotgun (WGS) entry which is preliminary data.</text>
</comment>
<sequence length="110" mass="12421">MQSYAAAVRHLFLSGPVDPARRHALARAVLAMTRDALTRHEAFRLAQEAFDRDPGAFRERVYRMWQALPPEHKPELAVPVDSTAPRIDPPATAPDTTGLTRHYPRRRALT</sequence>
<proteinExistence type="predicted"/>
<dbReference type="Proteomes" id="UP000070119">
    <property type="component" value="Chromosome 1"/>
</dbReference>
<feature type="region of interest" description="Disordered" evidence="1">
    <location>
        <begin position="73"/>
        <end position="110"/>
    </location>
</feature>